<reference evidence="2" key="2">
    <citation type="submission" date="2021-09" db="EMBL/GenBank/DDBJ databases">
        <authorList>
            <person name="Gilroy R."/>
        </authorList>
    </citation>
    <scope>NUCLEOTIDE SEQUENCE</scope>
    <source>
        <strain evidence="2">ChiGjej5B5-7349</strain>
    </source>
</reference>
<organism evidence="2 3">
    <name type="scientific">Brevibacterium senegalense</name>
    <dbReference type="NCBI Taxonomy" id="1033736"/>
    <lineage>
        <taxon>Bacteria</taxon>
        <taxon>Bacillati</taxon>
        <taxon>Actinomycetota</taxon>
        <taxon>Actinomycetes</taxon>
        <taxon>Micrococcales</taxon>
        <taxon>Brevibacteriaceae</taxon>
        <taxon>Brevibacterium</taxon>
    </lineage>
</organism>
<evidence type="ECO:0000313" key="2">
    <source>
        <dbReference type="EMBL" id="HJG81227.1"/>
    </source>
</evidence>
<evidence type="ECO:0008006" key="4">
    <source>
        <dbReference type="Google" id="ProtNLM"/>
    </source>
</evidence>
<reference evidence="2" key="1">
    <citation type="journal article" date="2021" name="PeerJ">
        <title>Extensive microbial diversity within the chicken gut microbiome revealed by metagenomics and culture.</title>
        <authorList>
            <person name="Gilroy R."/>
            <person name="Ravi A."/>
            <person name="Getino M."/>
            <person name="Pursley I."/>
            <person name="Horton D.L."/>
            <person name="Alikhan N.F."/>
            <person name="Baker D."/>
            <person name="Gharbi K."/>
            <person name="Hall N."/>
            <person name="Watson M."/>
            <person name="Adriaenssens E.M."/>
            <person name="Foster-Nyarko E."/>
            <person name="Jarju S."/>
            <person name="Secka A."/>
            <person name="Antonio M."/>
            <person name="Oren A."/>
            <person name="Chaudhuri R.R."/>
            <person name="La Ragione R."/>
            <person name="Hildebrand F."/>
            <person name="Pallen M.J."/>
        </authorList>
    </citation>
    <scope>NUCLEOTIDE SEQUENCE</scope>
    <source>
        <strain evidence="2">ChiGjej5B5-7349</strain>
    </source>
</reference>
<dbReference type="EMBL" id="DYUK01000284">
    <property type="protein sequence ID" value="HJG81227.1"/>
    <property type="molecule type" value="Genomic_DNA"/>
</dbReference>
<sequence length="230" mass="23893">MNDRDTTTAVPRARRLTRPRWRDPRLLIGAVLVLASLVATTTLVRAVAETTRVWAAAVALVPGSEVTTEELVAVEVKLPASAPAYIPAESAVQAGTTVRGVVGEGELVPLSALVAQSDLPGRVVSVDVSTALPAAVARGSGVDIWATDARSAEAGPPTAILTEVDVLSVDRGNRDFTAPGAARIEVYVPDGRIAEVVRAQALGHHISVVEVPRAGPPRPEETAQQAEGDS</sequence>
<gene>
    <name evidence="2" type="ORF">K8V08_12525</name>
</gene>
<accession>A0A921MG76</accession>
<comment type="caution">
    <text evidence="2">The sequence shown here is derived from an EMBL/GenBank/DDBJ whole genome shotgun (WGS) entry which is preliminary data.</text>
</comment>
<protein>
    <recommendedName>
        <fullName evidence="4">SAF domain-containing protein</fullName>
    </recommendedName>
</protein>
<dbReference type="Proteomes" id="UP000784435">
    <property type="component" value="Unassembled WGS sequence"/>
</dbReference>
<feature type="region of interest" description="Disordered" evidence="1">
    <location>
        <begin position="211"/>
        <end position="230"/>
    </location>
</feature>
<evidence type="ECO:0000313" key="3">
    <source>
        <dbReference type="Proteomes" id="UP000784435"/>
    </source>
</evidence>
<proteinExistence type="predicted"/>
<evidence type="ECO:0000256" key="1">
    <source>
        <dbReference type="SAM" id="MobiDB-lite"/>
    </source>
</evidence>
<dbReference type="AlphaFoldDB" id="A0A921MG76"/>
<name>A0A921MG76_9MICO</name>